<proteinExistence type="predicted"/>
<sequence>MHKSRKSELLIVSLWSPAHSAETSEEFEWKKAERTSASRGCSTNESLRNTPFSDITKKRSRNRERRRSSAGASQRAQSSSFKQSSVGLFYADEEAEKRA</sequence>
<accession>A0AA36HF00</accession>
<name>A0AA36HF00_CYLNA</name>
<comment type="caution">
    <text evidence="2">The sequence shown here is derived from an EMBL/GenBank/DDBJ whole genome shotgun (WGS) entry which is preliminary data.</text>
</comment>
<evidence type="ECO:0000256" key="1">
    <source>
        <dbReference type="SAM" id="MobiDB-lite"/>
    </source>
</evidence>
<keyword evidence="3" id="KW-1185">Reference proteome</keyword>
<reference evidence="2" key="1">
    <citation type="submission" date="2023-07" db="EMBL/GenBank/DDBJ databases">
        <authorList>
            <consortium name="CYATHOMIX"/>
        </authorList>
    </citation>
    <scope>NUCLEOTIDE SEQUENCE</scope>
    <source>
        <strain evidence="2">N/A</strain>
    </source>
</reference>
<feature type="compositionally biased region" description="Low complexity" evidence="1">
    <location>
        <begin position="69"/>
        <end position="80"/>
    </location>
</feature>
<organism evidence="2 3">
    <name type="scientific">Cylicocyclus nassatus</name>
    <name type="common">Nematode worm</name>
    <dbReference type="NCBI Taxonomy" id="53992"/>
    <lineage>
        <taxon>Eukaryota</taxon>
        <taxon>Metazoa</taxon>
        <taxon>Ecdysozoa</taxon>
        <taxon>Nematoda</taxon>
        <taxon>Chromadorea</taxon>
        <taxon>Rhabditida</taxon>
        <taxon>Rhabditina</taxon>
        <taxon>Rhabditomorpha</taxon>
        <taxon>Strongyloidea</taxon>
        <taxon>Strongylidae</taxon>
        <taxon>Cylicocyclus</taxon>
    </lineage>
</organism>
<evidence type="ECO:0000313" key="3">
    <source>
        <dbReference type="Proteomes" id="UP001176961"/>
    </source>
</evidence>
<gene>
    <name evidence="2" type="ORF">CYNAS_LOCUS21371</name>
</gene>
<feature type="compositionally biased region" description="Basic residues" evidence="1">
    <location>
        <begin position="58"/>
        <end position="68"/>
    </location>
</feature>
<protein>
    <submittedName>
        <fullName evidence="2">Uncharacterized protein</fullName>
    </submittedName>
</protein>
<evidence type="ECO:0000313" key="2">
    <source>
        <dbReference type="EMBL" id="CAJ0609388.1"/>
    </source>
</evidence>
<dbReference type="Proteomes" id="UP001176961">
    <property type="component" value="Unassembled WGS sequence"/>
</dbReference>
<dbReference type="AlphaFoldDB" id="A0AA36HF00"/>
<dbReference type="EMBL" id="CATQJL010000326">
    <property type="protein sequence ID" value="CAJ0609388.1"/>
    <property type="molecule type" value="Genomic_DNA"/>
</dbReference>
<feature type="compositionally biased region" description="Polar residues" evidence="1">
    <location>
        <begin position="37"/>
        <end position="53"/>
    </location>
</feature>
<feature type="compositionally biased region" description="Basic and acidic residues" evidence="1">
    <location>
        <begin position="27"/>
        <end position="36"/>
    </location>
</feature>
<feature type="region of interest" description="Disordered" evidence="1">
    <location>
        <begin position="18"/>
        <end position="84"/>
    </location>
</feature>